<sequence>MIPIRFQHRRPARRDRSGGFTLVELLVVLVILGLVMGLVGPRVLNYLTSSRTRAAALQLSSFKSSLDLFYLDMGRYPSRSEGLSALVVRPGSAQGWNGPYLQQQAVPYDPWGNAYQYTVPGDKAPYRILSYGADGVAGGSGADADIVSQ</sequence>
<keyword evidence="5" id="KW-0488">Methylation</keyword>
<feature type="transmembrane region" description="Helical" evidence="10">
    <location>
        <begin position="20"/>
        <end position="40"/>
    </location>
</feature>
<evidence type="ECO:0000256" key="7">
    <source>
        <dbReference type="ARBA" id="ARBA00022692"/>
    </source>
</evidence>
<dbReference type="InterPro" id="IPR000983">
    <property type="entry name" value="Bac_GSPG_pilin"/>
</dbReference>
<dbReference type="AlphaFoldDB" id="A0AA43ZD53"/>
<evidence type="ECO:0000256" key="3">
    <source>
        <dbReference type="ARBA" id="ARBA00020042"/>
    </source>
</evidence>
<evidence type="ECO:0000256" key="5">
    <source>
        <dbReference type="ARBA" id="ARBA00022481"/>
    </source>
</evidence>
<feature type="domain" description="Type II secretion system protein GspG C-terminal" evidence="11">
    <location>
        <begin position="42"/>
        <end position="148"/>
    </location>
</feature>
<dbReference type="InterPro" id="IPR045584">
    <property type="entry name" value="Pilin-like"/>
</dbReference>
<dbReference type="PANTHER" id="PTHR30093">
    <property type="entry name" value="GENERAL SECRETION PATHWAY PROTEIN G"/>
    <property type="match status" value="1"/>
</dbReference>
<evidence type="ECO:0000256" key="9">
    <source>
        <dbReference type="ARBA" id="ARBA00023136"/>
    </source>
</evidence>
<keyword evidence="8 10" id="KW-1133">Transmembrane helix</keyword>
<reference evidence="12" key="1">
    <citation type="submission" date="2020-03" db="EMBL/GenBank/DDBJ databases">
        <title>Ferranicluibacter endophyticum gen. nov., sp. nov., a new genus isolated from Rubus ulmifolius Schott. stem.</title>
        <authorList>
            <person name="Roca-Couso R."/>
            <person name="Flores-Felix J.D."/>
            <person name="Igual J.M."/>
            <person name="Rivas R."/>
        </authorList>
    </citation>
    <scope>NUCLEOTIDE SEQUENCE</scope>
    <source>
        <strain evidence="12">CRRU44</strain>
    </source>
</reference>
<name>A0AA43ZD53_9HYPH</name>
<protein>
    <recommendedName>
        <fullName evidence="3">Type II secretion system core protein G</fullName>
    </recommendedName>
</protein>
<accession>A0AA43ZD53</accession>
<dbReference type="Proteomes" id="UP001155840">
    <property type="component" value="Unassembled WGS sequence"/>
</dbReference>
<keyword evidence="6" id="KW-0997">Cell inner membrane</keyword>
<organism evidence="12 13">
    <name type="scientific">Ferranicluibacter rubi</name>
    <dbReference type="NCBI Taxonomy" id="2715133"/>
    <lineage>
        <taxon>Bacteria</taxon>
        <taxon>Pseudomonadati</taxon>
        <taxon>Pseudomonadota</taxon>
        <taxon>Alphaproteobacteria</taxon>
        <taxon>Hyphomicrobiales</taxon>
        <taxon>Rhizobiaceae</taxon>
        <taxon>Ferranicluibacter</taxon>
    </lineage>
</organism>
<evidence type="ECO:0000256" key="10">
    <source>
        <dbReference type="SAM" id="Phobius"/>
    </source>
</evidence>
<keyword evidence="13" id="KW-1185">Reference proteome</keyword>
<evidence type="ECO:0000313" key="13">
    <source>
        <dbReference type="Proteomes" id="UP001155840"/>
    </source>
</evidence>
<dbReference type="GO" id="GO:0015627">
    <property type="term" value="C:type II protein secretion system complex"/>
    <property type="evidence" value="ECO:0007669"/>
    <property type="project" value="InterPro"/>
</dbReference>
<dbReference type="PRINTS" id="PR00813">
    <property type="entry name" value="BCTERIALGSPG"/>
</dbReference>
<dbReference type="Gene3D" id="3.30.700.10">
    <property type="entry name" value="Glycoprotein, Type 4 Pilin"/>
    <property type="match status" value="1"/>
</dbReference>
<dbReference type="EMBL" id="JAANCM010000001">
    <property type="protein sequence ID" value="NHT74880.1"/>
    <property type="molecule type" value="Genomic_DNA"/>
</dbReference>
<dbReference type="InterPro" id="IPR012902">
    <property type="entry name" value="N_methyl_site"/>
</dbReference>
<evidence type="ECO:0000259" key="11">
    <source>
        <dbReference type="Pfam" id="PF08334"/>
    </source>
</evidence>
<evidence type="ECO:0000256" key="4">
    <source>
        <dbReference type="ARBA" id="ARBA00022475"/>
    </source>
</evidence>
<evidence type="ECO:0000313" key="12">
    <source>
        <dbReference type="EMBL" id="NHT74880.1"/>
    </source>
</evidence>
<proteinExistence type="inferred from homology"/>
<keyword evidence="4" id="KW-1003">Cell membrane</keyword>
<comment type="similarity">
    <text evidence="2">Belongs to the GSP G family.</text>
</comment>
<dbReference type="GO" id="GO:0005886">
    <property type="term" value="C:plasma membrane"/>
    <property type="evidence" value="ECO:0007669"/>
    <property type="project" value="UniProtKB-SubCell"/>
</dbReference>
<evidence type="ECO:0000256" key="1">
    <source>
        <dbReference type="ARBA" id="ARBA00004377"/>
    </source>
</evidence>
<dbReference type="InterPro" id="IPR013545">
    <property type="entry name" value="T2SS_protein-GspG_C"/>
</dbReference>
<dbReference type="NCBIfam" id="TIGR02532">
    <property type="entry name" value="IV_pilin_GFxxxE"/>
    <property type="match status" value="1"/>
</dbReference>
<dbReference type="Pfam" id="PF07963">
    <property type="entry name" value="N_methyl"/>
    <property type="match status" value="1"/>
</dbReference>
<evidence type="ECO:0000256" key="8">
    <source>
        <dbReference type="ARBA" id="ARBA00022989"/>
    </source>
</evidence>
<dbReference type="PANTHER" id="PTHR30093:SF45">
    <property type="entry name" value="TYPE II SECRETION SYSTEM CORE PROTEIN G"/>
    <property type="match status" value="1"/>
</dbReference>
<dbReference type="Pfam" id="PF08334">
    <property type="entry name" value="T2SSG"/>
    <property type="match status" value="1"/>
</dbReference>
<gene>
    <name evidence="12" type="primary">gspG</name>
    <name evidence="12" type="ORF">G8E10_03825</name>
</gene>
<evidence type="ECO:0000256" key="2">
    <source>
        <dbReference type="ARBA" id="ARBA00009984"/>
    </source>
</evidence>
<dbReference type="RefSeq" id="WP_167127023.1">
    <property type="nucleotide sequence ID" value="NZ_JAANCM010000001.1"/>
</dbReference>
<dbReference type="PROSITE" id="PS00409">
    <property type="entry name" value="PROKAR_NTER_METHYL"/>
    <property type="match status" value="1"/>
</dbReference>
<comment type="subcellular location">
    <subcellularLocation>
        <location evidence="1">Cell inner membrane</location>
        <topology evidence="1">Single-pass membrane protein</topology>
    </subcellularLocation>
</comment>
<keyword evidence="7 10" id="KW-0812">Transmembrane</keyword>
<dbReference type="NCBIfam" id="TIGR01710">
    <property type="entry name" value="typeII_sec_gspG"/>
    <property type="match status" value="1"/>
</dbReference>
<dbReference type="GO" id="GO:0015628">
    <property type="term" value="P:protein secretion by the type II secretion system"/>
    <property type="evidence" value="ECO:0007669"/>
    <property type="project" value="InterPro"/>
</dbReference>
<keyword evidence="9 10" id="KW-0472">Membrane</keyword>
<dbReference type="InterPro" id="IPR010054">
    <property type="entry name" value="Type2_sec_GspG"/>
</dbReference>
<evidence type="ECO:0000256" key="6">
    <source>
        <dbReference type="ARBA" id="ARBA00022519"/>
    </source>
</evidence>
<comment type="caution">
    <text evidence="12">The sequence shown here is derived from an EMBL/GenBank/DDBJ whole genome shotgun (WGS) entry which is preliminary data.</text>
</comment>
<dbReference type="SUPFAM" id="SSF54523">
    <property type="entry name" value="Pili subunits"/>
    <property type="match status" value="1"/>
</dbReference>